<dbReference type="AlphaFoldDB" id="A0A3D8LI97"/>
<comment type="caution">
    <text evidence="1">The sequence shown here is derived from an EMBL/GenBank/DDBJ whole genome shotgun (WGS) entry which is preliminary data.</text>
</comment>
<organism evidence="1 2">
    <name type="scientific">Pontibacter diazotrophicus</name>
    <dbReference type="NCBI Taxonomy" id="1400979"/>
    <lineage>
        <taxon>Bacteria</taxon>
        <taxon>Pseudomonadati</taxon>
        <taxon>Bacteroidota</taxon>
        <taxon>Cytophagia</taxon>
        <taxon>Cytophagales</taxon>
        <taxon>Hymenobacteraceae</taxon>
        <taxon>Pontibacter</taxon>
    </lineage>
</organism>
<dbReference type="Gene3D" id="1.10.1470.10">
    <property type="entry name" value="YjbJ"/>
    <property type="match status" value="1"/>
</dbReference>
<evidence type="ECO:0000313" key="1">
    <source>
        <dbReference type="EMBL" id="RDV17127.1"/>
    </source>
</evidence>
<dbReference type="EMBL" id="QRGR01000001">
    <property type="protein sequence ID" value="RDV17127.1"/>
    <property type="molecule type" value="Genomic_DNA"/>
</dbReference>
<protein>
    <submittedName>
        <fullName evidence="1">YtxH domain-containing protein</fullName>
    </submittedName>
</protein>
<name>A0A3D8LI97_9BACT</name>
<reference evidence="2" key="1">
    <citation type="submission" date="2018-08" db="EMBL/GenBank/DDBJ databases">
        <authorList>
            <person name="Liu Z.-W."/>
            <person name="Du Z.-J."/>
        </authorList>
    </citation>
    <scope>NUCLEOTIDE SEQUENCE [LARGE SCALE GENOMIC DNA]</scope>
    <source>
        <strain evidence="2">H4X</strain>
    </source>
</reference>
<sequence>MNNKNKDNGKILLASLAGLGAGVVAGLLLAPEDGRAARQSVMQSLNEAGDEVNNTLKRWTAKVKAMSNQGQGSDDDQLVMQGSWTDVKRQLRNNYDDLTEEDLDYQEGSERELLDRLQRKLGKTKDEVVRLISQIGQ</sequence>
<evidence type="ECO:0000313" key="2">
    <source>
        <dbReference type="Proteomes" id="UP000256708"/>
    </source>
</evidence>
<keyword evidence="2" id="KW-1185">Reference proteome</keyword>
<gene>
    <name evidence="1" type="ORF">DXT99_01015</name>
</gene>
<dbReference type="OrthoDB" id="9796058at2"/>
<dbReference type="InterPro" id="IPR036629">
    <property type="entry name" value="YjbJ_sf"/>
</dbReference>
<dbReference type="Proteomes" id="UP000256708">
    <property type="component" value="Unassembled WGS sequence"/>
</dbReference>
<dbReference type="SUPFAM" id="SSF69047">
    <property type="entry name" value="Hypothetical protein YjbJ"/>
    <property type="match status" value="1"/>
</dbReference>
<dbReference type="RefSeq" id="WP_115563647.1">
    <property type="nucleotide sequence ID" value="NZ_QRGR01000001.1"/>
</dbReference>
<proteinExistence type="predicted"/>
<accession>A0A3D8LI97</accession>